<dbReference type="Pfam" id="PF00657">
    <property type="entry name" value="Lipase_GDSL"/>
    <property type="match status" value="1"/>
</dbReference>
<dbReference type="GO" id="GO:0016788">
    <property type="term" value="F:hydrolase activity, acting on ester bonds"/>
    <property type="evidence" value="ECO:0007669"/>
    <property type="project" value="InterPro"/>
</dbReference>
<dbReference type="AlphaFoldDB" id="A0AAV0LI49"/>
<sequence length="270" mass="29527">MATTITWPPRLAPTRLLTASTLPPAAPPAASPMAATSPISSSEPTLPYLSPELNGERLLVGANFASAGIGILNDTGVQFVNIIRMFQQYRYFEQYQARLAALIGPEQAQQVVNQALVLITVGGNDFVNNYYLVPFSARSRQYALPDYVNYLISEYRKLLERLYDLGARRVLVTGTGPLFGYFHFVLVPLLYSVGFTDSEVACCGQGPYNGIGLCTPASNLCQNRDVNVFWDAFHPSERANGFIVQTILNGSPDVISPMNLSTVLAMDNFS</sequence>
<proteinExistence type="inferred from homology"/>
<dbReference type="EMBL" id="CAMGYJ010000006">
    <property type="protein sequence ID" value="CAI0433698.1"/>
    <property type="molecule type" value="Genomic_DNA"/>
</dbReference>
<dbReference type="InterPro" id="IPR036514">
    <property type="entry name" value="SGNH_hydro_sf"/>
</dbReference>
<evidence type="ECO:0000256" key="3">
    <source>
        <dbReference type="ARBA" id="ARBA00022963"/>
    </source>
</evidence>
<reference evidence="4" key="1">
    <citation type="submission" date="2022-08" db="EMBL/GenBank/DDBJ databases">
        <authorList>
            <person name="Gutierrez-Valencia J."/>
        </authorList>
    </citation>
    <scope>NUCLEOTIDE SEQUENCE</scope>
</reference>
<dbReference type="InterPro" id="IPR001087">
    <property type="entry name" value="GDSL"/>
</dbReference>
<evidence type="ECO:0008006" key="6">
    <source>
        <dbReference type="Google" id="ProtNLM"/>
    </source>
</evidence>
<keyword evidence="3" id="KW-0442">Lipid degradation</keyword>
<dbReference type="InterPro" id="IPR051058">
    <property type="entry name" value="GDSL_Est/Lipase"/>
</dbReference>
<dbReference type="PANTHER" id="PTHR45648">
    <property type="entry name" value="GDSL LIPASE/ACYLHYDROLASE FAMILY PROTEIN (AFU_ORTHOLOGUE AFUA_4G14700)"/>
    <property type="match status" value="1"/>
</dbReference>
<gene>
    <name evidence="4" type="ORF">LITE_LOCUS23991</name>
</gene>
<keyword evidence="5" id="KW-1185">Reference proteome</keyword>
<evidence type="ECO:0000256" key="1">
    <source>
        <dbReference type="ARBA" id="ARBA00008668"/>
    </source>
</evidence>
<dbReference type="PANTHER" id="PTHR45648:SF166">
    <property type="entry name" value="OS02G0617400 PROTEIN"/>
    <property type="match status" value="1"/>
</dbReference>
<evidence type="ECO:0000313" key="4">
    <source>
        <dbReference type="EMBL" id="CAI0433698.1"/>
    </source>
</evidence>
<comment type="similarity">
    <text evidence="1">Belongs to the 'GDSL' lipolytic enzyme family.</text>
</comment>
<dbReference type="Proteomes" id="UP001154282">
    <property type="component" value="Unassembled WGS sequence"/>
</dbReference>
<dbReference type="Gene3D" id="3.40.50.1110">
    <property type="entry name" value="SGNH hydrolase"/>
    <property type="match status" value="2"/>
</dbReference>
<evidence type="ECO:0000313" key="5">
    <source>
        <dbReference type="Proteomes" id="UP001154282"/>
    </source>
</evidence>
<keyword evidence="2" id="KW-0378">Hydrolase</keyword>
<accession>A0AAV0LI49</accession>
<protein>
    <recommendedName>
        <fullName evidence="6">GDSL esterase/lipase</fullName>
    </recommendedName>
</protein>
<dbReference type="GO" id="GO:0016042">
    <property type="term" value="P:lipid catabolic process"/>
    <property type="evidence" value="ECO:0007669"/>
    <property type="project" value="UniProtKB-KW"/>
</dbReference>
<evidence type="ECO:0000256" key="2">
    <source>
        <dbReference type="ARBA" id="ARBA00022801"/>
    </source>
</evidence>
<keyword evidence="3" id="KW-0443">Lipid metabolism</keyword>
<comment type="caution">
    <text evidence="4">The sequence shown here is derived from an EMBL/GenBank/DDBJ whole genome shotgun (WGS) entry which is preliminary data.</text>
</comment>
<name>A0AAV0LI49_9ROSI</name>
<organism evidence="4 5">
    <name type="scientific">Linum tenue</name>
    <dbReference type="NCBI Taxonomy" id="586396"/>
    <lineage>
        <taxon>Eukaryota</taxon>
        <taxon>Viridiplantae</taxon>
        <taxon>Streptophyta</taxon>
        <taxon>Embryophyta</taxon>
        <taxon>Tracheophyta</taxon>
        <taxon>Spermatophyta</taxon>
        <taxon>Magnoliopsida</taxon>
        <taxon>eudicotyledons</taxon>
        <taxon>Gunneridae</taxon>
        <taxon>Pentapetalae</taxon>
        <taxon>rosids</taxon>
        <taxon>fabids</taxon>
        <taxon>Malpighiales</taxon>
        <taxon>Linaceae</taxon>
        <taxon>Linum</taxon>
    </lineage>
</organism>